<dbReference type="Proteomes" id="UP000266206">
    <property type="component" value="Unassembled WGS sequence"/>
</dbReference>
<dbReference type="InterPro" id="IPR010699">
    <property type="entry name" value="DUF1275"/>
</dbReference>
<dbReference type="EMBL" id="NQYH01000006">
    <property type="protein sequence ID" value="RIY40954.1"/>
    <property type="molecule type" value="Genomic_DNA"/>
</dbReference>
<dbReference type="OrthoDB" id="4272751at2"/>
<feature type="transmembrane region" description="Helical" evidence="1">
    <location>
        <begin position="74"/>
        <end position="92"/>
    </location>
</feature>
<protein>
    <recommendedName>
        <fullName evidence="4">DUF1275 family protein</fullName>
    </recommendedName>
</protein>
<comment type="caution">
    <text evidence="2">The sequence shown here is derived from an EMBL/GenBank/DDBJ whole genome shotgun (WGS) entry which is preliminary data.</text>
</comment>
<dbReference type="PANTHER" id="PTHR37314">
    <property type="entry name" value="SLR0142 PROTEIN"/>
    <property type="match status" value="1"/>
</dbReference>
<feature type="transmembrane region" description="Helical" evidence="1">
    <location>
        <begin position="104"/>
        <end position="124"/>
    </location>
</feature>
<evidence type="ECO:0008006" key="4">
    <source>
        <dbReference type="Google" id="ProtNLM"/>
    </source>
</evidence>
<sequence>MRISNPTYSATRWARRHVGEYHTGLYMITSICGLIDAVCFLALGGAFAEMMTGNLLLLALTVGTGTHFSNMDHYLTAIVAFTFGALLGGYIVNAARQSGRYQRVGYVVEWFALVCACVLALTTGPRPDSWSGIALVSMLAFSMGIQNAIVRSYGIQDLATNVMTMTYTAIFADSHFVKGNNPRWQRRVGSVLLFFTSAVIGALLLHFGVAVPLILATTIFTLALYPLLFGRRHDEAPAPKH</sequence>
<feature type="transmembrane region" description="Helical" evidence="1">
    <location>
        <begin position="130"/>
        <end position="150"/>
    </location>
</feature>
<gene>
    <name evidence="2" type="ORF">CJP73_09190</name>
</gene>
<feature type="transmembrane region" description="Helical" evidence="1">
    <location>
        <begin position="188"/>
        <end position="207"/>
    </location>
</feature>
<organism evidence="2 3">
    <name type="scientific">Neopusillimonas maritima</name>
    <dbReference type="NCBI Taxonomy" id="2026239"/>
    <lineage>
        <taxon>Bacteria</taxon>
        <taxon>Pseudomonadati</taxon>
        <taxon>Pseudomonadota</taxon>
        <taxon>Betaproteobacteria</taxon>
        <taxon>Burkholderiales</taxon>
        <taxon>Alcaligenaceae</taxon>
        <taxon>Neopusillimonas</taxon>
    </lineage>
</organism>
<dbReference type="RefSeq" id="WP_119516226.1">
    <property type="nucleotide sequence ID" value="NZ_NQYH01000006.1"/>
</dbReference>
<name>A0A3A1YWU8_9BURK</name>
<evidence type="ECO:0000256" key="1">
    <source>
        <dbReference type="SAM" id="Phobius"/>
    </source>
</evidence>
<dbReference type="AlphaFoldDB" id="A0A3A1YWU8"/>
<keyword evidence="1" id="KW-0472">Membrane</keyword>
<keyword evidence="1" id="KW-1133">Transmembrane helix</keyword>
<evidence type="ECO:0000313" key="2">
    <source>
        <dbReference type="EMBL" id="RIY40954.1"/>
    </source>
</evidence>
<accession>A0A3A1YWU8</accession>
<reference evidence="2 3" key="1">
    <citation type="submission" date="2017-08" db="EMBL/GenBank/DDBJ databases">
        <title>Pusillimonas indicus sp. nov., a member of the family Alcaligenaceae isolated from surface seawater.</title>
        <authorList>
            <person name="Li J."/>
        </authorList>
    </citation>
    <scope>NUCLEOTIDE SEQUENCE [LARGE SCALE GENOMIC DNA]</scope>
    <source>
        <strain evidence="2 3">L52-1-41</strain>
    </source>
</reference>
<evidence type="ECO:0000313" key="3">
    <source>
        <dbReference type="Proteomes" id="UP000266206"/>
    </source>
</evidence>
<keyword evidence="1" id="KW-0812">Transmembrane</keyword>
<dbReference type="Pfam" id="PF06912">
    <property type="entry name" value="DUF1275"/>
    <property type="match status" value="1"/>
</dbReference>
<feature type="transmembrane region" description="Helical" evidence="1">
    <location>
        <begin position="213"/>
        <end position="230"/>
    </location>
</feature>
<feature type="transmembrane region" description="Helical" evidence="1">
    <location>
        <begin position="25"/>
        <end position="48"/>
    </location>
</feature>
<proteinExistence type="predicted"/>
<dbReference type="PANTHER" id="PTHR37314:SF4">
    <property type="entry name" value="UPF0700 TRANSMEMBRANE PROTEIN YOAK"/>
    <property type="match status" value="1"/>
</dbReference>